<evidence type="ECO:0000256" key="14">
    <source>
        <dbReference type="ARBA" id="ARBA00042773"/>
    </source>
</evidence>
<sequence length="559" mass="62520">MTQKDLPWIKSYPPEVSFDVDTRPFENLNDLFDYVVRRYADKTAYINMSGHISYENLAVEVEYFAAFLQKYCKLKKGDRLAIMMPNLIQYPIALFAALKAGLTVVNINPLYTPRELGTQLADCKADAIVVIANYAFNLQKVIGQTRIRHVIVTGVGDALGFFRGRLVNFMVRSVLKMVPKFIMPNSISFKKALRIGSQLTLDPVLNRYDDIAFLQYTGGTTGKPKGAELTHGNIIANISELLAYYGSVVDRGRETVVTALPLYHIFAMTVNCMLFFAIGATNILITDPRRIKDFIKELKHHPDISIFTGVNTLFNALLNHPDFEHVALGRLRLVIGGGAAVQSGVAQRFKARTGLNILEGYGLTECSPVCSVCPYTAKEYTGSIGLPLPGTYARIIDADDNEIWDLNTPGELEIKGPQVMKGYYHNEEDTKKVMHDGYVRTGDIAVWLEGGYIKIIDRLKDMILVSGFNVFPSEIEDVVSKFDKVLECAAIGVKSDKTGEAIKLFVVKRDPSVTAEEIKDYCRSYLTPYKIPHIVEFTNDLPKSAIGKVLRRRLRTEAK</sequence>
<dbReference type="InterPro" id="IPR020845">
    <property type="entry name" value="AMP-binding_CS"/>
</dbReference>
<evidence type="ECO:0000256" key="11">
    <source>
        <dbReference type="ARBA" id="ARBA00023136"/>
    </source>
</evidence>
<dbReference type="STRING" id="762983.HMPREF9444_01728"/>
<dbReference type="InterPro" id="IPR045851">
    <property type="entry name" value="AMP-bd_C_sf"/>
</dbReference>
<dbReference type="Proteomes" id="UP000018458">
    <property type="component" value="Unassembled WGS sequence"/>
</dbReference>
<evidence type="ECO:0000256" key="7">
    <source>
        <dbReference type="ARBA" id="ARBA00022832"/>
    </source>
</evidence>
<evidence type="ECO:0000256" key="1">
    <source>
        <dbReference type="ARBA" id="ARBA00001946"/>
    </source>
</evidence>
<accession>E8LLV5</accession>
<dbReference type="Pfam" id="PF13193">
    <property type="entry name" value="AMP-binding_C"/>
    <property type="match status" value="1"/>
</dbReference>
<keyword evidence="5" id="KW-0436">Ligase</keyword>
<dbReference type="GO" id="GO:0004467">
    <property type="term" value="F:long-chain fatty acid-CoA ligase activity"/>
    <property type="evidence" value="ECO:0007669"/>
    <property type="project" value="UniProtKB-EC"/>
</dbReference>
<dbReference type="SUPFAM" id="SSF56801">
    <property type="entry name" value="Acetyl-CoA synthetase-like"/>
    <property type="match status" value="1"/>
</dbReference>
<gene>
    <name evidence="18" type="ORF">HMPREF9444_01728</name>
</gene>
<feature type="transmembrane region" description="Helical" evidence="15">
    <location>
        <begin position="262"/>
        <end position="285"/>
    </location>
</feature>
<evidence type="ECO:0000256" key="5">
    <source>
        <dbReference type="ARBA" id="ARBA00022598"/>
    </source>
</evidence>
<keyword evidence="15" id="KW-1133">Transmembrane helix</keyword>
<comment type="caution">
    <text evidence="18">The sequence shown here is derived from an EMBL/GenBank/DDBJ whole genome shotgun (WGS) entry which is preliminary data.</text>
</comment>
<dbReference type="FunFam" id="3.40.50.12780:FF:000003">
    <property type="entry name" value="Long-chain-fatty-acid--CoA ligase FadD"/>
    <property type="match status" value="1"/>
</dbReference>
<dbReference type="EMBL" id="AEVO01000116">
    <property type="protein sequence ID" value="EFY06503.1"/>
    <property type="molecule type" value="Genomic_DNA"/>
</dbReference>
<dbReference type="EC" id="6.2.1.3" evidence="12"/>
<dbReference type="GO" id="GO:0016020">
    <property type="term" value="C:membrane"/>
    <property type="evidence" value="ECO:0007669"/>
    <property type="project" value="UniProtKB-SubCell"/>
</dbReference>
<name>E8LLV5_SUCHY</name>
<dbReference type="eggNOG" id="COG0318">
    <property type="taxonomic scope" value="Bacteria"/>
</dbReference>
<keyword evidence="7" id="KW-0276">Fatty acid metabolism</keyword>
<dbReference type="PROSITE" id="PS00455">
    <property type="entry name" value="AMP_BINDING"/>
    <property type="match status" value="1"/>
</dbReference>
<comment type="subcellular location">
    <subcellularLocation>
        <location evidence="2">Membrane</location>
        <topology evidence="2">Peripheral membrane protein</topology>
    </subcellularLocation>
</comment>
<reference evidence="18 19" key="1">
    <citation type="submission" date="2011-01" db="EMBL/GenBank/DDBJ databases">
        <authorList>
            <person name="Weinstock G."/>
            <person name="Sodergren E."/>
            <person name="Clifton S."/>
            <person name="Fulton L."/>
            <person name="Fulton B."/>
            <person name="Courtney L."/>
            <person name="Fronick C."/>
            <person name="Harrison M."/>
            <person name="Strong C."/>
            <person name="Farmer C."/>
            <person name="Delahaunty K."/>
            <person name="Markovic C."/>
            <person name="Hall O."/>
            <person name="Minx P."/>
            <person name="Tomlinson C."/>
            <person name="Mitreva M."/>
            <person name="Hou S."/>
            <person name="Chen J."/>
            <person name="Wollam A."/>
            <person name="Pepin K.H."/>
            <person name="Johnson M."/>
            <person name="Bhonagiri V."/>
            <person name="Zhang X."/>
            <person name="Suruliraj S."/>
            <person name="Warren W."/>
            <person name="Chinwalla A."/>
            <person name="Mardis E.R."/>
            <person name="Wilson R.K."/>
        </authorList>
    </citation>
    <scope>NUCLEOTIDE SEQUENCE [LARGE SCALE GENOMIC DNA]</scope>
    <source>
        <strain evidence="19">DSM 22608 / JCM 16073 / KCTC 15190 / YIT 12066</strain>
    </source>
</reference>
<keyword evidence="19" id="KW-1185">Reference proteome</keyword>
<keyword evidence="15" id="KW-0812">Transmembrane</keyword>
<evidence type="ECO:0000259" key="17">
    <source>
        <dbReference type="Pfam" id="PF13193"/>
    </source>
</evidence>
<dbReference type="CDD" id="cd05936">
    <property type="entry name" value="FC-FACS_FadD_like"/>
    <property type="match status" value="1"/>
</dbReference>
<dbReference type="RefSeq" id="WP_009143893.1">
    <property type="nucleotide sequence ID" value="NZ_GL831047.1"/>
</dbReference>
<evidence type="ECO:0000256" key="13">
    <source>
        <dbReference type="ARBA" id="ARBA00039545"/>
    </source>
</evidence>
<comment type="similarity">
    <text evidence="4">Belongs to the ATP-dependent AMP-binding enzyme family.</text>
</comment>
<keyword evidence="9" id="KW-0460">Magnesium</keyword>
<evidence type="ECO:0000256" key="15">
    <source>
        <dbReference type="SAM" id="Phobius"/>
    </source>
</evidence>
<comment type="pathway">
    <text evidence="3">Lipid metabolism; fatty acid beta-oxidation.</text>
</comment>
<evidence type="ECO:0000256" key="8">
    <source>
        <dbReference type="ARBA" id="ARBA00022840"/>
    </source>
</evidence>
<dbReference type="AlphaFoldDB" id="E8LLV5"/>
<evidence type="ECO:0000313" key="18">
    <source>
        <dbReference type="EMBL" id="EFY06503.1"/>
    </source>
</evidence>
<protein>
    <recommendedName>
        <fullName evidence="13">Long-chain-fatty-acid--CoA ligase</fullName>
        <ecNumber evidence="12">6.2.1.3</ecNumber>
    </recommendedName>
    <alternativeName>
        <fullName evidence="14">Long-chain acyl-CoA synthetase</fullName>
    </alternativeName>
</protein>
<dbReference type="OrthoDB" id="9757559at2"/>
<proteinExistence type="inferred from homology"/>
<comment type="cofactor">
    <cofactor evidence="1">
        <name>Mg(2+)</name>
        <dbReference type="ChEBI" id="CHEBI:18420"/>
    </cofactor>
</comment>
<dbReference type="PANTHER" id="PTHR43767">
    <property type="entry name" value="LONG-CHAIN-FATTY-ACID--COA LIGASE"/>
    <property type="match status" value="1"/>
</dbReference>
<evidence type="ECO:0000256" key="9">
    <source>
        <dbReference type="ARBA" id="ARBA00022842"/>
    </source>
</evidence>
<dbReference type="PANTHER" id="PTHR43767:SF8">
    <property type="entry name" value="LONG-CHAIN-FATTY-ACID--COA LIGASE"/>
    <property type="match status" value="1"/>
</dbReference>
<keyword evidence="10" id="KW-0443">Lipid metabolism</keyword>
<feature type="domain" description="AMP-dependent synthetase/ligase" evidence="16">
    <location>
        <begin position="33"/>
        <end position="424"/>
    </location>
</feature>
<evidence type="ECO:0000256" key="12">
    <source>
        <dbReference type="ARBA" id="ARBA00026121"/>
    </source>
</evidence>
<dbReference type="GO" id="GO:0005524">
    <property type="term" value="F:ATP binding"/>
    <property type="evidence" value="ECO:0007669"/>
    <property type="project" value="UniProtKB-KW"/>
</dbReference>
<keyword evidence="8" id="KW-0067">ATP-binding</keyword>
<dbReference type="FunFam" id="3.30.300.30:FF:000006">
    <property type="entry name" value="Long-chain-fatty-acid--CoA ligase FadD"/>
    <property type="match status" value="1"/>
</dbReference>
<evidence type="ECO:0000256" key="10">
    <source>
        <dbReference type="ARBA" id="ARBA00023098"/>
    </source>
</evidence>
<dbReference type="HOGENOM" id="CLU_000022_59_7_6"/>
<dbReference type="InterPro" id="IPR000873">
    <property type="entry name" value="AMP-dep_synth/lig_dom"/>
</dbReference>
<dbReference type="InterPro" id="IPR042099">
    <property type="entry name" value="ANL_N_sf"/>
</dbReference>
<dbReference type="InterPro" id="IPR025110">
    <property type="entry name" value="AMP-bd_C"/>
</dbReference>
<dbReference type="Gene3D" id="3.30.300.30">
    <property type="match status" value="1"/>
</dbReference>
<evidence type="ECO:0000313" key="19">
    <source>
        <dbReference type="Proteomes" id="UP000018458"/>
    </source>
</evidence>
<dbReference type="Pfam" id="PF00501">
    <property type="entry name" value="AMP-binding"/>
    <property type="match status" value="1"/>
</dbReference>
<evidence type="ECO:0000256" key="2">
    <source>
        <dbReference type="ARBA" id="ARBA00004170"/>
    </source>
</evidence>
<feature type="domain" description="AMP-binding enzyme C-terminal" evidence="17">
    <location>
        <begin position="474"/>
        <end position="548"/>
    </location>
</feature>
<dbReference type="InterPro" id="IPR050237">
    <property type="entry name" value="ATP-dep_AMP-bd_enzyme"/>
</dbReference>
<evidence type="ECO:0000256" key="4">
    <source>
        <dbReference type="ARBA" id="ARBA00006432"/>
    </source>
</evidence>
<evidence type="ECO:0000256" key="6">
    <source>
        <dbReference type="ARBA" id="ARBA00022741"/>
    </source>
</evidence>
<organism evidence="18 19">
    <name type="scientific">Succinatimonas hippei (strain DSM 22608 / JCM 16073 / KCTC 15190 / YIT 12066)</name>
    <dbReference type="NCBI Taxonomy" id="762983"/>
    <lineage>
        <taxon>Bacteria</taxon>
        <taxon>Pseudomonadati</taxon>
        <taxon>Pseudomonadota</taxon>
        <taxon>Gammaproteobacteria</taxon>
        <taxon>Aeromonadales</taxon>
        <taxon>Succinivibrionaceae</taxon>
        <taxon>Succinatimonas</taxon>
    </lineage>
</organism>
<dbReference type="Gene3D" id="3.40.50.12780">
    <property type="entry name" value="N-terminal domain of ligase-like"/>
    <property type="match status" value="1"/>
</dbReference>
<evidence type="ECO:0000256" key="3">
    <source>
        <dbReference type="ARBA" id="ARBA00005005"/>
    </source>
</evidence>
<evidence type="ECO:0000259" key="16">
    <source>
        <dbReference type="Pfam" id="PF00501"/>
    </source>
</evidence>
<keyword evidence="11 15" id="KW-0472">Membrane</keyword>
<keyword evidence="6" id="KW-0547">Nucleotide-binding</keyword>